<dbReference type="Gene3D" id="3.80.10.10">
    <property type="entry name" value="Ribonuclease Inhibitor"/>
    <property type="match status" value="1"/>
</dbReference>
<dbReference type="SUPFAM" id="SSF52058">
    <property type="entry name" value="L domain-like"/>
    <property type="match status" value="1"/>
</dbReference>
<dbReference type="InterPro" id="IPR032675">
    <property type="entry name" value="LRR_dom_sf"/>
</dbReference>
<feature type="non-terminal residue" evidence="1">
    <location>
        <position position="1"/>
    </location>
</feature>
<dbReference type="InterPro" id="IPR026906">
    <property type="entry name" value="LRR_5"/>
</dbReference>
<organism evidence="1">
    <name type="scientific">Trepomonas sp. PC1</name>
    <dbReference type="NCBI Taxonomy" id="1076344"/>
    <lineage>
        <taxon>Eukaryota</taxon>
        <taxon>Metamonada</taxon>
        <taxon>Diplomonadida</taxon>
        <taxon>Hexamitidae</taxon>
        <taxon>Hexamitinae</taxon>
        <taxon>Trepomonas</taxon>
    </lineage>
</organism>
<gene>
    <name evidence="1" type="ORF">TPC1_12765</name>
</gene>
<name>A0A146KEB2_9EUKA</name>
<protein>
    <submittedName>
        <fullName evidence="1">Leucine rich repeats-containing protein</fullName>
    </submittedName>
</protein>
<feature type="non-terminal residue" evidence="1">
    <location>
        <position position="117"/>
    </location>
</feature>
<dbReference type="Pfam" id="PF13306">
    <property type="entry name" value="LRR_5"/>
    <property type="match status" value="1"/>
</dbReference>
<sequence>PHAKEIQKGTFANNYNIRYVYGPYIKVIHDKAFLNCRNLSRLMVNKLEKIGEQALLGTTNLYHANLLNVEHFGKNSLRNTGIRQIANNVCKKLEQQAINFNPNLQSINFDALKELNF</sequence>
<reference evidence="1" key="1">
    <citation type="submission" date="2015-07" db="EMBL/GenBank/DDBJ databases">
        <title>Adaptation to a free-living lifestyle via gene acquisitions in the diplomonad Trepomonas sp. PC1.</title>
        <authorList>
            <person name="Xu F."/>
            <person name="Jerlstrom-Hultqvist J."/>
            <person name="Kolisko M."/>
            <person name="Simpson A.G.B."/>
            <person name="Roger A.J."/>
            <person name="Svard S.G."/>
            <person name="Andersson J.O."/>
        </authorList>
    </citation>
    <scope>NUCLEOTIDE SEQUENCE</scope>
    <source>
        <strain evidence="1">PC1</strain>
    </source>
</reference>
<proteinExistence type="predicted"/>
<accession>A0A146KEB2</accession>
<dbReference type="AlphaFoldDB" id="A0A146KEB2"/>
<dbReference type="EMBL" id="GDID01002058">
    <property type="protein sequence ID" value="JAP94548.1"/>
    <property type="molecule type" value="Transcribed_RNA"/>
</dbReference>
<evidence type="ECO:0000313" key="1">
    <source>
        <dbReference type="EMBL" id="JAP94548.1"/>
    </source>
</evidence>